<feature type="domain" description="PepSY" evidence="1">
    <location>
        <begin position="28"/>
        <end position="84"/>
    </location>
</feature>
<dbReference type="EMBL" id="LAPT01000110">
    <property type="protein sequence ID" value="PXF29470.1"/>
    <property type="molecule type" value="Genomic_DNA"/>
</dbReference>
<gene>
    <name evidence="2" type="ORF">WH50_20760</name>
</gene>
<name>A0ABX5LS43_9GAMM</name>
<dbReference type="InterPro" id="IPR025711">
    <property type="entry name" value="PepSY"/>
</dbReference>
<sequence>MLKHRAIATYVAAVLFSGGGLAEADSGVTPESIQRAALDAYPGKLRKAVKVQKGGIEVWQIQIHGKDLQDHTLYYNARSGEAIEA</sequence>
<protein>
    <recommendedName>
        <fullName evidence="1">PepSY domain-containing protein</fullName>
    </recommendedName>
</protein>
<evidence type="ECO:0000313" key="3">
    <source>
        <dbReference type="Proteomes" id="UP000248090"/>
    </source>
</evidence>
<dbReference type="Pfam" id="PF03413">
    <property type="entry name" value="PepSY"/>
    <property type="match status" value="1"/>
</dbReference>
<dbReference type="RefSeq" id="WP_110189190.1">
    <property type="nucleotide sequence ID" value="NZ_CP177354.1"/>
</dbReference>
<organism evidence="2 3">
    <name type="scientific">Pokkaliibacter plantistimulans</name>
    <dbReference type="NCBI Taxonomy" id="1635171"/>
    <lineage>
        <taxon>Bacteria</taxon>
        <taxon>Pseudomonadati</taxon>
        <taxon>Pseudomonadota</taxon>
        <taxon>Gammaproteobacteria</taxon>
        <taxon>Oceanospirillales</taxon>
        <taxon>Balneatrichaceae</taxon>
        <taxon>Pokkaliibacter</taxon>
    </lineage>
</organism>
<proteinExistence type="predicted"/>
<reference evidence="2 3" key="1">
    <citation type="submission" date="2015-03" db="EMBL/GenBank/DDBJ databases">
        <authorList>
            <person name="Krishnan R."/>
            <person name="Midha S."/>
            <person name="Patil P.B."/>
            <person name="Rameshkumar N."/>
        </authorList>
    </citation>
    <scope>NUCLEOTIDE SEQUENCE [LARGE SCALE GENOMIC DNA]</scope>
    <source>
        <strain evidence="2 3">L1E11</strain>
    </source>
</reference>
<comment type="caution">
    <text evidence="2">The sequence shown here is derived from an EMBL/GenBank/DDBJ whole genome shotgun (WGS) entry which is preliminary data.</text>
</comment>
<keyword evidence="3" id="KW-1185">Reference proteome</keyword>
<evidence type="ECO:0000313" key="2">
    <source>
        <dbReference type="EMBL" id="PXF29470.1"/>
    </source>
</evidence>
<evidence type="ECO:0000259" key="1">
    <source>
        <dbReference type="Pfam" id="PF03413"/>
    </source>
</evidence>
<accession>A0ABX5LS43</accession>
<dbReference type="Proteomes" id="UP000248090">
    <property type="component" value="Unassembled WGS sequence"/>
</dbReference>